<feature type="transmembrane region" description="Helical" evidence="2">
    <location>
        <begin position="188"/>
        <end position="208"/>
    </location>
</feature>
<feature type="compositionally biased region" description="Basic and acidic residues" evidence="1">
    <location>
        <begin position="226"/>
        <end position="245"/>
    </location>
</feature>
<accession>A0A8H5LXV1</accession>
<dbReference type="AlphaFoldDB" id="A0A8H5LXV1"/>
<dbReference type="EMBL" id="JAACJP010000040">
    <property type="protein sequence ID" value="KAF5373344.1"/>
    <property type="molecule type" value="Genomic_DNA"/>
</dbReference>
<keyword evidence="2" id="KW-1133">Transmembrane helix</keyword>
<sequence>MIEDTNQFETLMYLLTSSLTNYHHRPKSNQYPSMRSVKPAEDLNISLEPHLVDTLQPLQAIAPQELAHTLSQYTSSSPSPTIPYSLLQSVSKWARTTAGLETLRSQSPPLDPHAYSMIALLAGTTTSPERKLGAYVPPPAPEEIEAARLAERKSITALLNALLSIVGSGFAVWWAADKLRWKNEWRVLLALLAGIVVAVAEAVLYLIWQSQRSMSTTLKPRRRAGHVSEKKDDGYDGADSGERPESISTSVEEVTDGTLRRRQ</sequence>
<evidence type="ECO:0000313" key="3">
    <source>
        <dbReference type="EMBL" id="KAF5373344.1"/>
    </source>
</evidence>
<keyword evidence="2" id="KW-0812">Transmembrane</keyword>
<evidence type="ECO:0000256" key="2">
    <source>
        <dbReference type="SAM" id="Phobius"/>
    </source>
</evidence>
<proteinExistence type="predicted"/>
<name>A0A8H5LXV1_9AGAR</name>
<evidence type="ECO:0000256" key="1">
    <source>
        <dbReference type="SAM" id="MobiDB-lite"/>
    </source>
</evidence>
<organism evidence="3 4">
    <name type="scientific">Tricholomella constricta</name>
    <dbReference type="NCBI Taxonomy" id="117010"/>
    <lineage>
        <taxon>Eukaryota</taxon>
        <taxon>Fungi</taxon>
        <taxon>Dikarya</taxon>
        <taxon>Basidiomycota</taxon>
        <taxon>Agaricomycotina</taxon>
        <taxon>Agaricomycetes</taxon>
        <taxon>Agaricomycetidae</taxon>
        <taxon>Agaricales</taxon>
        <taxon>Tricholomatineae</taxon>
        <taxon>Lyophyllaceae</taxon>
        <taxon>Tricholomella</taxon>
    </lineage>
</organism>
<dbReference type="Pfam" id="PF11712">
    <property type="entry name" value="Vma12"/>
    <property type="match status" value="1"/>
</dbReference>
<gene>
    <name evidence="3" type="ORF">D9615_007460</name>
</gene>
<dbReference type="Proteomes" id="UP000565441">
    <property type="component" value="Unassembled WGS sequence"/>
</dbReference>
<comment type="caution">
    <text evidence="3">The sequence shown here is derived from an EMBL/GenBank/DDBJ whole genome shotgun (WGS) entry which is preliminary data.</text>
</comment>
<reference evidence="3 4" key="1">
    <citation type="journal article" date="2020" name="ISME J.">
        <title>Uncovering the hidden diversity of litter-decomposition mechanisms in mushroom-forming fungi.</title>
        <authorList>
            <person name="Floudas D."/>
            <person name="Bentzer J."/>
            <person name="Ahren D."/>
            <person name="Johansson T."/>
            <person name="Persson P."/>
            <person name="Tunlid A."/>
        </authorList>
    </citation>
    <scope>NUCLEOTIDE SEQUENCE [LARGE SCALE GENOMIC DNA]</scope>
    <source>
        <strain evidence="3 4">CBS 661.87</strain>
    </source>
</reference>
<dbReference type="GO" id="GO:0070072">
    <property type="term" value="P:vacuolar proton-transporting V-type ATPase complex assembly"/>
    <property type="evidence" value="ECO:0007669"/>
    <property type="project" value="InterPro"/>
</dbReference>
<feature type="transmembrane region" description="Helical" evidence="2">
    <location>
        <begin position="157"/>
        <end position="176"/>
    </location>
</feature>
<keyword evidence="4" id="KW-1185">Reference proteome</keyword>
<evidence type="ECO:0000313" key="4">
    <source>
        <dbReference type="Proteomes" id="UP000565441"/>
    </source>
</evidence>
<keyword evidence="2" id="KW-0472">Membrane</keyword>
<protein>
    <submittedName>
        <fullName evidence="3">Uncharacterized protein</fullName>
    </submittedName>
</protein>
<feature type="region of interest" description="Disordered" evidence="1">
    <location>
        <begin position="218"/>
        <end position="263"/>
    </location>
</feature>
<dbReference type="InterPro" id="IPR021013">
    <property type="entry name" value="ATPase_Vma12"/>
</dbReference>
<dbReference type="OrthoDB" id="3193718at2759"/>